<sequence length="388" mass="45506">MTWQQYLSSEELRGIQEIRQTLANSIPADLDTDFNLARWWRAYHGDVKKIAEVIPMYDASRRAAGFVGDNFIERYFELPSIKPYLPFIASSRLYDKAWSENRSAFLFVEKAWSQPKEFIKVLKTSDYLLHCFGYSEYLMQLILRKEKQIKRPVRVITIFDLGEMSVSDYLNPLSPYFKLWKLRSDIWQDWYPDMVQKIIIVNPPRLVGTLWGLVKLFLNEHNRSLLMIVSSHREIEKYIDSHLIPVAYGGKFKENDPITDDSCCSKRKKITPADYYQNNEHYMKKLGERPPTKHHDFAPATKLAVGVNVSEGQSLLWDFYVNSEVEFSIRLVRKDESDLLIFPKLKLVTSKLREEGIIEKPLPGEYIFDFTNTSNYFHAKMDYCFVAA</sequence>
<dbReference type="Gene3D" id="3.40.525.10">
    <property type="entry name" value="CRAL-TRIO lipid binding domain"/>
    <property type="match status" value="1"/>
</dbReference>
<evidence type="ECO:0000313" key="3">
    <source>
        <dbReference type="WBParaSite" id="PSAMB.scaffold3502size18020.g21727.t1"/>
    </source>
</evidence>
<dbReference type="AlphaFoldDB" id="A0A914WB03"/>
<dbReference type="PANTHER" id="PTHR23324">
    <property type="entry name" value="SEC14 RELATED PROTEIN"/>
    <property type="match status" value="1"/>
</dbReference>
<dbReference type="Proteomes" id="UP000887566">
    <property type="component" value="Unplaced"/>
</dbReference>
<reference evidence="3" key="1">
    <citation type="submission" date="2022-11" db="UniProtKB">
        <authorList>
            <consortium name="WormBaseParasite"/>
        </authorList>
    </citation>
    <scope>IDENTIFICATION</scope>
</reference>
<dbReference type="WBParaSite" id="PSAMB.scaffold3502size18020.g21727.t1">
    <property type="protein sequence ID" value="PSAMB.scaffold3502size18020.g21727.t1"/>
    <property type="gene ID" value="PSAMB.scaffold3502size18020.g21727"/>
</dbReference>
<protein>
    <submittedName>
        <fullName evidence="3">CRAL-TRIO domain-containing protein</fullName>
    </submittedName>
</protein>
<organism evidence="2 3">
    <name type="scientific">Plectus sambesii</name>
    <dbReference type="NCBI Taxonomy" id="2011161"/>
    <lineage>
        <taxon>Eukaryota</taxon>
        <taxon>Metazoa</taxon>
        <taxon>Ecdysozoa</taxon>
        <taxon>Nematoda</taxon>
        <taxon>Chromadorea</taxon>
        <taxon>Plectida</taxon>
        <taxon>Plectina</taxon>
        <taxon>Plectoidea</taxon>
        <taxon>Plectidae</taxon>
        <taxon>Plectus</taxon>
    </lineage>
</organism>
<proteinExistence type="predicted"/>
<dbReference type="SUPFAM" id="SSF52087">
    <property type="entry name" value="CRAL/TRIO domain"/>
    <property type="match status" value="1"/>
</dbReference>
<dbReference type="InterPro" id="IPR051064">
    <property type="entry name" value="SEC14/CRAL-TRIO_domain"/>
</dbReference>
<dbReference type="InterPro" id="IPR001251">
    <property type="entry name" value="CRAL-TRIO_dom"/>
</dbReference>
<dbReference type="InterPro" id="IPR036865">
    <property type="entry name" value="CRAL-TRIO_dom_sf"/>
</dbReference>
<dbReference type="Pfam" id="PF00650">
    <property type="entry name" value="CRAL_TRIO"/>
    <property type="match status" value="1"/>
</dbReference>
<dbReference type="PROSITE" id="PS50191">
    <property type="entry name" value="CRAL_TRIO"/>
    <property type="match status" value="1"/>
</dbReference>
<name>A0A914WB03_9BILA</name>
<evidence type="ECO:0000313" key="2">
    <source>
        <dbReference type="Proteomes" id="UP000887566"/>
    </source>
</evidence>
<accession>A0A914WB03</accession>
<dbReference type="CDD" id="cd00170">
    <property type="entry name" value="SEC14"/>
    <property type="match status" value="1"/>
</dbReference>
<dbReference type="PANTHER" id="PTHR23324:SF87">
    <property type="entry name" value="CRAL-TRIO DOMAIN-CONTAINING PROTEIN C34C12.6"/>
    <property type="match status" value="1"/>
</dbReference>
<dbReference type="GO" id="GO:0005737">
    <property type="term" value="C:cytoplasm"/>
    <property type="evidence" value="ECO:0007669"/>
    <property type="project" value="TreeGrafter"/>
</dbReference>
<feature type="domain" description="CRAL-TRIO" evidence="1">
    <location>
        <begin position="77"/>
        <end position="256"/>
    </location>
</feature>
<dbReference type="InterPro" id="IPR036598">
    <property type="entry name" value="GOLD_dom_sf"/>
</dbReference>
<keyword evidence="2" id="KW-1185">Reference proteome</keyword>
<dbReference type="SMART" id="SM00516">
    <property type="entry name" value="SEC14"/>
    <property type="match status" value="1"/>
</dbReference>
<dbReference type="SUPFAM" id="SSF101576">
    <property type="entry name" value="Supernatant protein factor (SPF), C-terminal domain"/>
    <property type="match status" value="1"/>
</dbReference>
<dbReference type="Gene3D" id="2.60.120.680">
    <property type="entry name" value="GOLD domain"/>
    <property type="match status" value="1"/>
</dbReference>
<evidence type="ECO:0000259" key="1">
    <source>
        <dbReference type="PROSITE" id="PS50191"/>
    </source>
</evidence>